<dbReference type="SUPFAM" id="SSF140106">
    <property type="entry name" value="Calcyclin-binding protein-like"/>
    <property type="match status" value="1"/>
</dbReference>
<evidence type="ECO:0000259" key="11">
    <source>
        <dbReference type="PROSITE" id="PS51048"/>
    </source>
</evidence>
<keyword evidence="6" id="KW-0833">Ubl conjugation pathway</keyword>
<dbReference type="CDD" id="cd06468">
    <property type="entry name" value="p23_CacyBP"/>
    <property type="match status" value="1"/>
</dbReference>
<evidence type="ECO:0000313" key="13">
    <source>
        <dbReference type="EMBL" id="KAK2189054.1"/>
    </source>
</evidence>
<dbReference type="GO" id="GO:0044548">
    <property type="term" value="F:S100 protein binding"/>
    <property type="evidence" value="ECO:0007669"/>
    <property type="project" value="InterPro"/>
</dbReference>
<evidence type="ECO:0000313" key="14">
    <source>
        <dbReference type="Proteomes" id="UP001209878"/>
    </source>
</evidence>
<protein>
    <recommendedName>
        <fullName evidence="3">Calcyclin-binding protein</fullName>
    </recommendedName>
</protein>
<proteinExistence type="predicted"/>
<keyword evidence="4" id="KW-0963">Cytoplasm</keyword>
<dbReference type="GO" id="GO:0005737">
    <property type="term" value="C:cytoplasm"/>
    <property type="evidence" value="ECO:0007669"/>
    <property type="project" value="UniProtKB-SubCell"/>
</dbReference>
<dbReference type="AlphaFoldDB" id="A0AAD9UGV7"/>
<dbReference type="SUPFAM" id="SSF49764">
    <property type="entry name" value="HSP20-like chaperones"/>
    <property type="match status" value="1"/>
</dbReference>
<evidence type="ECO:0000256" key="8">
    <source>
        <dbReference type="ARBA" id="ARBA00023242"/>
    </source>
</evidence>
<dbReference type="PROSITE" id="PS51048">
    <property type="entry name" value="SGS"/>
    <property type="match status" value="1"/>
</dbReference>
<comment type="subcellular location">
    <subcellularLocation>
        <location evidence="2">Cytoplasm</location>
    </subcellularLocation>
    <subcellularLocation>
        <location evidence="1">Nucleus</location>
    </subcellularLocation>
</comment>
<feature type="coiled-coil region" evidence="10">
    <location>
        <begin position="1"/>
        <end position="44"/>
    </location>
</feature>
<keyword evidence="14" id="KW-1185">Reference proteome</keyword>
<dbReference type="Gene3D" id="2.60.40.790">
    <property type="match status" value="1"/>
</dbReference>
<evidence type="ECO:0000256" key="6">
    <source>
        <dbReference type="ARBA" id="ARBA00022786"/>
    </source>
</evidence>
<dbReference type="InterPro" id="IPR007699">
    <property type="entry name" value="SGS_dom"/>
</dbReference>
<dbReference type="Pfam" id="PF09032">
    <property type="entry name" value="Siah-Interact_N"/>
    <property type="match status" value="1"/>
</dbReference>
<evidence type="ECO:0000256" key="5">
    <source>
        <dbReference type="ARBA" id="ARBA00022553"/>
    </source>
</evidence>
<evidence type="ECO:0000256" key="2">
    <source>
        <dbReference type="ARBA" id="ARBA00004496"/>
    </source>
</evidence>
<dbReference type="Gene3D" id="4.10.860.10">
    <property type="entry name" value="UVR domain"/>
    <property type="match status" value="1"/>
</dbReference>
<evidence type="ECO:0000256" key="7">
    <source>
        <dbReference type="ARBA" id="ARBA00022990"/>
    </source>
</evidence>
<dbReference type="InterPro" id="IPR052289">
    <property type="entry name" value="Calcyclin-binding_UBL-bridge"/>
</dbReference>
<reference evidence="13" key="1">
    <citation type="journal article" date="2023" name="Mol. Biol. Evol.">
        <title>Third-Generation Sequencing Reveals the Adaptive Role of the Epigenome in Three Deep-Sea Polychaetes.</title>
        <authorList>
            <person name="Perez M."/>
            <person name="Aroh O."/>
            <person name="Sun Y."/>
            <person name="Lan Y."/>
            <person name="Juniper S.K."/>
            <person name="Young C.R."/>
            <person name="Angers B."/>
            <person name="Qian P.Y."/>
        </authorList>
    </citation>
    <scope>NUCLEOTIDE SEQUENCE</scope>
    <source>
        <strain evidence="13">R07B-5</strain>
    </source>
</reference>
<gene>
    <name evidence="13" type="ORF">NP493_115g00001</name>
</gene>
<sequence length="223" mass="25853">MFQLRQDVAELEEFLQHATRQKVRDILTLEIRKLQTDITLMQEKLNKAATPSDTPTEPPAKNVPSATRRYTKEITTYAWDQSDKFMKIYVTLDGVQDISRENVTVECKDSSFKLQVKDWKHKDCVLHVVYLFDKIIPADSYCKVKKDCVLVMLKKAIVGRTWAYVIKQETKEKRRPKMDESKDPSDGLMDLLKNMYEDGDDEMKKTISKAWAESQSKAPADLP</sequence>
<evidence type="ECO:0000256" key="10">
    <source>
        <dbReference type="SAM" id="Coils"/>
    </source>
</evidence>
<comment type="function">
    <text evidence="9">May be involved in calcium-dependent ubiquitination and subsequent proteasomal degradation of target proteins. Probably serves as a molecular bridge in ubiquitin E3 complexes. Participates in the ubiquitin-mediated degradation of beta-catenin (CTNNB1).</text>
</comment>
<keyword evidence="5" id="KW-0597">Phosphoprotein</keyword>
<feature type="domain" description="CS" evidence="12">
    <location>
        <begin position="72"/>
        <end position="166"/>
    </location>
</feature>
<evidence type="ECO:0000256" key="9">
    <source>
        <dbReference type="ARBA" id="ARBA00025145"/>
    </source>
</evidence>
<dbReference type="GO" id="GO:0015631">
    <property type="term" value="F:tubulin binding"/>
    <property type="evidence" value="ECO:0007669"/>
    <property type="project" value="InterPro"/>
</dbReference>
<dbReference type="InterPro" id="IPR037893">
    <property type="entry name" value="CS_CacyBP"/>
</dbReference>
<dbReference type="GO" id="GO:0007507">
    <property type="term" value="P:heart development"/>
    <property type="evidence" value="ECO:0007669"/>
    <property type="project" value="TreeGrafter"/>
</dbReference>
<evidence type="ECO:0000256" key="4">
    <source>
        <dbReference type="ARBA" id="ARBA00022490"/>
    </source>
</evidence>
<keyword evidence="7" id="KW-0007">Acetylation</keyword>
<dbReference type="InterPro" id="IPR015120">
    <property type="entry name" value="Siah-Interact_N"/>
</dbReference>
<organism evidence="13 14">
    <name type="scientific">Ridgeia piscesae</name>
    <name type="common">Tubeworm</name>
    <dbReference type="NCBI Taxonomy" id="27915"/>
    <lineage>
        <taxon>Eukaryota</taxon>
        <taxon>Metazoa</taxon>
        <taxon>Spiralia</taxon>
        <taxon>Lophotrochozoa</taxon>
        <taxon>Annelida</taxon>
        <taxon>Polychaeta</taxon>
        <taxon>Sedentaria</taxon>
        <taxon>Canalipalpata</taxon>
        <taxon>Sabellida</taxon>
        <taxon>Siboglinidae</taxon>
        <taxon>Ridgeia</taxon>
    </lineage>
</organism>
<keyword evidence="8" id="KW-0539">Nucleus</keyword>
<dbReference type="PANTHER" id="PTHR13164">
    <property type="entry name" value="CALICYLIN BINDING PROTEIN"/>
    <property type="match status" value="1"/>
</dbReference>
<dbReference type="Proteomes" id="UP001209878">
    <property type="component" value="Unassembled WGS sequence"/>
</dbReference>
<dbReference type="GO" id="GO:0031625">
    <property type="term" value="F:ubiquitin protein ligase binding"/>
    <property type="evidence" value="ECO:0007669"/>
    <property type="project" value="InterPro"/>
</dbReference>
<evidence type="ECO:0000259" key="12">
    <source>
        <dbReference type="PROSITE" id="PS51203"/>
    </source>
</evidence>
<keyword evidence="10" id="KW-0175">Coiled coil</keyword>
<comment type="caution">
    <text evidence="13">The sequence shown here is derived from an EMBL/GenBank/DDBJ whole genome shotgun (WGS) entry which is preliminary data.</text>
</comment>
<dbReference type="GO" id="GO:0005634">
    <property type="term" value="C:nucleus"/>
    <property type="evidence" value="ECO:0007669"/>
    <property type="project" value="UniProtKB-SubCell"/>
</dbReference>
<dbReference type="InterPro" id="IPR007052">
    <property type="entry name" value="CS_dom"/>
</dbReference>
<dbReference type="InterPro" id="IPR008978">
    <property type="entry name" value="HSP20-like_chaperone"/>
</dbReference>
<dbReference type="EMBL" id="JAODUO010000114">
    <property type="protein sequence ID" value="KAK2189054.1"/>
    <property type="molecule type" value="Genomic_DNA"/>
</dbReference>
<evidence type="ECO:0000256" key="3">
    <source>
        <dbReference type="ARBA" id="ARBA00015702"/>
    </source>
</evidence>
<dbReference type="InterPro" id="IPR037201">
    <property type="entry name" value="CacyBP_N"/>
</dbReference>
<feature type="domain" description="SGS" evidence="11">
    <location>
        <begin position="150"/>
        <end position="223"/>
    </location>
</feature>
<dbReference type="PANTHER" id="PTHR13164:SF3">
    <property type="entry name" value="CALCYCLIN-BINDING PROTEIN"/>
    <property type="match status" value="1"/>
</dbReference>
<dbReference type="Pfam" id="PF04969">
    <property type="entry name" value="CS"/>
    <property type="match status" value="1"/>
</dbReference>
<accession>A0AAD9UGV7</accession>
<name>A0AAD9UGV7_RIDPI</name>
<dbReference type="PROSITE" id="PS51203">
    <property type="entry name" value="CS"/>
    <property type="match status" value="1"/>
</dbReference>
<evidence type="ECO:0000256" key="1">
    <source>
        <dbReference type="ARBA" id="ARBA00004123"/>
    </source>
</evidence>